<accession>A0ABS5FZ16</accession>
<dbReference type="EMBL" id="JAFCLK010000001">
    <property type="protein sequence ID" value="MBR1134283.1"/>
    <property type="molecule type" value="Genomic_DNA"/>
</dbReference>
<dbReference type="PANTHER" id="PTHR42684">
    <property type="entry name" value="ADENOSYLMETHIONINE-8-AMINO-7-OXONONANOATE AMINOTRANSFERASE"/>
    <property type="match status" value="1"/>
</dbReference>
<dbReference type="RefSeq" id="WP_172235804.1">
    <property type="nucleotide sequence ID" value="NZ_JABFDP010000004.1"/>
</dbReference>
<comment type="cofactor">
    <cofactor evidence="1">
        <name>pyridoxal 5'-phosphate</name>
        <dbReference type="ChEBI" id="CHEBI:597326"/>
    </cofactor>
</comment>
<dbReference type="GO" id="GO:0008483">
    <property type="term" value="F:transaminase activity"/>
    <property type="evidence" value="ECO:0007669"/>
    <property type="project" value="UniProtKB-KW"/>
</dbReference>
<evidence type="ECO:0000313" key="6">
    <source>
        <dbReference type="EMBL" id="MBR1134283.1"/>
    </source>
</evidence>
<dbReference type="Gene3D" id="3.40.640.10">
    <property type="entry name" value="Type I PLP-dependent aspartate aminotransferase-like (Major domain)"/>
    <property type="match status" value="1"/>
</dbReference>
<evidence type="ECO:0000313" key="7">
    <source>
        <dbReference type="Proteomes" id="UP001314635"/>
    </source>
</evidence>
<name>A0ABS5FZ16_9BRAD</name>
<evidence type="ECO:0000256" key="5">
    <source>
        <dbReference type="RuleBase" id="RU003560"/>
    </source>
</evidence>
<evidence type="ECO:0000256" key="3">
    <source>
        <dbReference type="ARBA" id="ARBA00022679"/>
    </source>
</evidence>
<keyword evidence="7" id="KW-1185">Reference proteome</keyword>
<sequence>MPDAISIDVPPNDLEAFWMPMTANRRFKKTPMFFSAAEGMYYATPDGRRVLDAIAGLWCVNAGHCHPRIVEAIRAQAGKLDYASSFGVGHPLAFHFANRVVEIAPPGFRHLFLAGSGSEAVDSALKFALAYHRARGEGHRQRLIGRQRAYHGVGFGGLSVSGIGWQRAQFGALLPATSHLPHTHDLARNAFSRGQPAHGVEFADALEGLLFAVDPSTVAAVIVEPVAGAGGVLPPPQGYLQRLREICDRHGILLIFDEVVTGFGRLGAPFAAQALGVGPDLITCAKGMTSGTVPMGGVLISDRVHDGLSQGPEAVPELAHGYTYSGHPLACAAGLAALDVYRDEGLFERAARLAPIWEDALHGLRTLGPVRDIRNLGLLGAIEIDGGDGAPGERARACAEVCLERGVFIRALGDTLILSPPLVIDEGQIGQIVDAIGSGLRRLAA</sequence>
<reference evidence="7" key="1">
    <citation type="journal article" date="2021" name="ISME J.">
        <title>Evolutionary origin and ecological implication of a unique nif island in free-living Bradyrhizobium lineages.</title>
        <authorList>
            <person name="Tao J."/>
        </authorList>
    </citation>
    <scope>NUCLEOTIDE SEQUENCE [LARGE SCALE GENOMIC DNA]</scope>
    <source>
        <strain evidence="7">SZCCT0094</strain>
    </source>
</reference>
<keyword evidence="4 5" id="KW-0663">Pyridoxal phosphate</keyword>
<evidence type="ECO:0000256" key="4">
    <source>
        <dbReference type="ARBA" id="ARBA00022898"/>
    </source>
</evidence>
<gene>
    <name evidence="6" type="ORF">JQ619_00730</name>
</gene>
<keyword evidence="2 6" id="KW-0032">Aminotransferase</keyword>
<comment type="similarity">
    <text evidence="5">Belongs to the class-III pyridoxal-phosphate-dependent aminotransferase family.</text>
</comment>
<comment type="caution">
    <text evidence="6">The sequence shown here is derived from an EMBL/GenBank/DDBJ whole genome shotgun (WGS) entry which is preliminary data.</text>
</comment>
<dbReference type="Proteomes" id="UP001314635">
    <property type="component" value="Unassembled WGS sequence"/>
</dbReference>
<dbReference type="InterPro" id="IPR005814">
    <property type="entry name" value="Aminotrans_3"/>
</dbReference>
<dbReference type="SUPFAM" id="SSF53383">
    <property type="entry name" value="PLP-dependent transferases"/>
    <property type="match status" value="1"/>
</dbReference>
<dbReference type="PIRSF" id="PIRSF000521">
    <property type="entry name" value="Transaminase_4ab_Lys_Orn"/>
    <property type="match status" value="1"/>
</dbReference>
<protein>
    <submittedName>
        <fullName evidence="6">Aspartate aminotransferase family protein</fullName>
    </submittedName>
</protein>
<evidence type="ECO:0000256" key="1">
    <source>
        <dbReference type="ARBA" id="ARBA00001933"/>
    </source>
</evidence>
<dbReference type="InterPro" id="IPR015424">
    <property type="entry name" value="PyrdxlP-dep_Trfase"/>
</dbReference>
<dbReference type="InterPro" id="IPR015422">
    <property type="entry name" value="PyrdxlP-dep_Trfase_small"/>
</dbReference>
<dbReference type="CDD" id="cd00610">
    <property type="entry name" value="OAT_like"/>
    <property type="match status" value="1"/>
</dbReference>
<dbReference type="InterPro" id="IPR015421">
    <property type="entry name" value="PyrdxlP-dep_Trfase_major"/>
</dbReference>
<dbReference type="PROSITE" id="PS00600">
    <property type="entry name" value="AA_TRANSFER_CLASS_3"/>
    <property type="match status" value="1"/>
</dbReference>
<evidence type="ECO:0000256" key="2">
    <source>
        <dbReference type="ARBA" id="ARBA00022576"/>
    </source>
</evidence>
<dbReference type="PANTHER" id="PTHR42684:SF1">
    <property type="entry name" value="BETA-ALANINE--PYRUVATE AMINOTRANSFERASE"/>
    <property type="match status" value="1"/>
</dbReference>
<dbReference type="Pfam" id="PF00202">
    <property type="entry name" value="Aminotran_3"/>
    <property type="match status" value="1"/>
</dbReference>
<organism evidence="6 7">
    <name type="scientific">Bradyrhizobium denitrificans</name>
    <dbReference type="NCBI Taxonomy" id="2734912"/>
    <lineage>
        <taxon>Bacteria</taxon>
        <taxon>Pseudomonadati</taxon>
        <taxon>Pseudomonadota</taxon>
        <taxon>Alphaproteobacteria</taxon>
        <taxon>Hyphomicrobiales</taxon>
        <taxon>Nitrobacteraceae</taxon>
        <taxon>Bradyrhizobium</taxon>
    </lineage>
</organism>
<keyword evidence="3" id="KW-0808">Transferase</keyword>
<proteinExistence type="inferred from homology"/>
<dbReference type="Gene3D" id="3.90.1150.10">
    <property type="entry name" value="Aspartate Aminotransferase, domain 1"/>
    <property type="match status" value="1"/>
</dbReference>
<dbReference type="InterPro" id="IPR049704">
    <property type="entry name" value="Aminotrans_3_PPA_site"/>
</dbReference>